<dbReference type="Gene3D" id="3.30.565.10">
    <property type="entry name" value="Histidine kinase-like ATPase, C-terminal domain"/>
    <property type="match status" value="1"/>
</dbReference>
<dbReference type="OrthoDB" id="5241784at2"/>
<dbReference type="PANTHER" id="PTHR24421">
    <property type="entry name" value="NITRATE/NITRITE SENSOR PROTEIN NARX-RELATED"/>
    <property type="match status" value="1"/>
</dbReference>
<dbReference type="EMBL" id="RKHO01000001">
    <property type="protein sequence ID" value="ROR90154.1"/>
    <property type="molecule type" value="Genomic_DNA"/>
</dbReference>
<keyword evidence="10" id="KW-0472">Membrane</keyword>
<dbReference type="AlphaFoldDB" id="A0A3N2CSD6"/>
<feature type="transmembrane region" description="Helical" evidence="10">
    <location>
        <begin position="144"/>
        <end position="165"/>
    </location>
</feature>
<evidence type="ECO:0000256" key="3">
    <source>
        <dbReference type="ARBA" id="ARBA00022553"/>
    </source>
</evidence>
<proteinExistence type="predicted"/>
<evidence type="ECO:0000256" key="6">
    <source>
        <dbReference type="ARBA" id="ARBA00022777"/>
    </source>
</evidence>
<dbReference type="EC" id="2.7.13.3" evidence="2"/>
<dbReference type="GO" id="GO:0005524">
    <property type="term" value="F:ATP binding"/>
    <property type="evidence" value="ECO:0007669"/>
    <property type="project" value="UniProtKB-KW"/>
</dbReference>
<dbReference type="GO" id="GO:0016020">
    <property type="term" value="C:membrane"/>
    <property type="evidence" value="ECO:0007669"/>
    <property type="project" value="InterPro"/>
</dbReference>
<keyword evidence="7" id="KW-0067">ATP-binding</keyword>
<organism evidence="12 13">
    <name type="scientific">Nocardioides aurantiacus</name>
    <dbReference type="NCBI Taxonomy" id="86796"/>
    <lineage>
        <taxon>Bacteria</taxon>
        <taxon>Bacillati</taxon>
        <taxon>Actinomycetota</taxon>
        <taxon>Actinomycetes</taxon>
        <taxon>Propionibacteriales</taxon>
        <taxon>Nocardioidaceae</taxon>
        <taxon>Nocardioides</taxon>
    </lineage>
</organism>
<comment type="catalytic activity">
    <reaction evidence="1">
        <text>ATP + protein L-histidine = ADP + protein N-phospho-L-histidine.</text>
        <dbReference type="EC" id="2.7.13.3"/>
    </reaction>
</comment>
<evidence type="ECO:0000256" key="5">
    <source>
        <dbReference type="ARBA" id="ARBA00022741"/>
    </source>
</evidence>
<feature type="domain" description="Signal transduction histidine kinase subgroup 3 dimerisation and phosphoacceptor" evidence="11">
    <location>
        <begin position="204"/>
        <end position="270"/>
    </location>
</feature>
<keyword evidence="8" id="KW-0902">Two-component regulatory system</keyword>
<feature type="transmembrane region" description="Helical" evidence="10">
    <location>
        <begin position="117"/>
        <end position="137"/>
    </location>
</feature>
<keyword evidence="5" id="KW-0547">Nucleotide-binding</keyword>
<keyword evidence="10" id="KW-0812">Transmembrane</keyword>
<feature type="transmembrane region" description="Helical" evidence="10">
    <location>
        <begin position="29"/>
        <end position="48"/>
    </location>
</feature>
<dbReference type="CDD" id="cd16917">
    <property type="entry name" value="HATPase_UhpB-NarQ-NarX-like"/>
    <property type="match status" value="1"/>
</dbReference>
<evidence type="ECO:0000313" key="12">
    <source>
        <dbReference type="EMBL" id="ROR90154.1"/>
    </source>
</evidence>
<dbReference type="InterPro" id="IPR036890">
    <property type="entry name" value="HATPase_C_sf"/>
</dbReference>
<feature type="transmembrane region" description="Helical" evidence="10">
    <location>
        <begin position="54"/>
        <end position="72"/>
    </location>
</feature>
<evidence type="ECO:0000256" key="2">
    <source>
        <dbReference type="ARBA" id="ARBA00012438"/>
    </source>
</evidence>
<feature type="transmembrane region" description="Helical" evidence="10">
    <location>
        <begin position="92"/>
        <end position="111"/>
    </location>
</feature>
<evidence type="ECO:0000256" key="7">
    <source>
        <dbReference type="ARBA" id="ARBA00022840"/>
    </source>
</evidence>
<dbReference type="Pfam" id="PF07730">
    <property type="entry name" value="HisKA_3"/>
    <property type="match status" value="1"/>
</dbReference>
<dbReference type="GO" id="GO:0000155">
    <property type="term" value="F:phosphorelay sensor kinase activity"/>
    <property type="evidence" value="ECO:0007669"/>
    <property type="project" value="InterPro"/>
</dbReference>
<keyword evidence="3" id="KW-0597">Phosphoprotein</keyword>
<evidence type="ECO:0000313" key="13">
    <source>
        <dbReference type="Proteomes" id="UP000281738"/>
    </source>
</evidence>
<dbReference type="RefSeq" id="WP_123389350.1">
    <property type="nucleotide sequence ID" value="NZ_RKHO01000001.1"/>
</dbReference>
<keyword evidence="10" id="KW-1133">Transmembrane helix</keyword>
<evidence type="ECO:0000256" key="1">
    <source>
        <dbReference type="ARBA" id="ARBA00000085"/>
    </source>
</evidence>
<accession>A0A3N2CSD6</accession>
<dbReference type="InterPro" id="IPR050482">
    <property type="entry name" value="Sensor_HK_TwoCompSys"/>
</dbReference>
<dbReference type="Proteomes" id="UP000281738">
    <property type="component" value="Unassembled WGS sequence"/>
</dbReference>
<dbReference type="GO" id="GO:0046983">
    <property type="term" value="F:protein dimerization activity"/>
    <property type="evidence" value="ECO:0007669"/>
    <property type="project" value="InterPro"/>
</dbReference>
<comment type="caution">
    <text evidence="12">The sequence shown here is derived from an EMBL/GenBank/DDBJ whole genome shotgun (WGS) entry which is preliminary data.</text>
</comment>
<dbReference type="Gene3D" id="1.20.5.1930">
    <property type="match status" value="1"/>
</dbReference>
<dbReference type="PANTHER" id="PTHR24421:SF10">
    <property type="entry name" value="NITRATE_NITRITE SENSOR PROTEIN NARQ"/>
    <property type="match status" value="1"/>
</dbReference>
<protein>
    <recommendedName>
        <fullName evidence="2">histidine kinase</fullName>
        <ecNumber evidence="2">2.7.13.3</ecNumber>
    </recommendedName>
</protein>
<feature type="compositionally biased region" description="Low complexity" evidence="9">
    <location>
        <begin position="395"/>
        <end position="412"/>
    </location>
</feature>
<reference evidence="12 13" key="1">
    <citation type="submission" date="2018-11" db="EMBL/GenBank/DDBJ databases">
        <title>Sequencing the genomes of 1000 actinobacteria strains.</title>
        <authorList>
            <person name="Klenk H.-P."/>
        </authorList>
    </citation>
    <scope>NUCLEOTIDE SEQUENCE [LARGE SCALE GENOMIC DNA]</scope>
    <source>
        <strain evidence="12 13">DSM 12652</strain>
    </source>
</reference>
<evidence type="ECO:0000256" key="4">
    <source>
        <dbReference type="ARBA" id="ARBA00022679"/>
    </source>
</evidence>
<evidence type="ECO:0000256" key="10">
    <source>
        <dbReference type="SAM" id="Phobius"/>
    </source>
</evidence>
<keyword evidence="6 12" id="KW-0418">Kinase</keyword>
<name>A0A3N2CSD6_9ACTN</name>
<evidence type="ECO:0000259" key="11">
    <source>
        <dbReference type="Pfam" id="PF07730"/>
    </source>
</evidence>
<feature type="region of interest" description="Disordered" evidence="9">
    <location>
        <begin position="380"/>
        <end position="412"/>
    </location>
</feature>
<sequence>MSRTLPLHVPGWSGRSDVARVDLYTRGSLYAVAWFLLAMGLLAAGARLGDTSRAAVAGLACLVLGVLATLVLRHGLDVRHVGHHRGAPDVPWRLLLPMVAVSSGLWAWALALPGAESGPLVVIAFGSLAFAVGALATPRLHAGVLGAAAVAAYVASGSLGVAVYALGISAFFLFTVQSSLWLLGVVTELDRGRRHQAALAVAEERLRFSRDVHDVLGRRLSTIAVQAELAATLARRGDERAAGRILEVRATAHDALREARELARGYRPLDLRQELDGAVSLLRSAGIACDADLADLPDAWHEPAARVVREAVTNVLRHSTATHVRIRCDATGVEVSDDGGPAAAAPGDGSGLRTLAVDLAPLGARLESGSTGAGFTVRLLLQDDSPQDDAPRGETPASTAASRTTATTGEVR</sequence>
<keyword evidence="13" id="KW-1185">Reference proteome</keyword>
<evidence type="ECO:0000256" key="9">
    <source>
        <dbReference type="SAM" id="MobiDB-lite"/>
    </source>
</evidence>
<gene>
    <name evidence="12" type="ORF">EDD33_0989</name>
</gene>
<dbReference type="InterPro" id="IPR011712">
    <property type="entry name" value="Sig_transdc_His_kin_sub3_dim/P"/>
</dbReference>
<keyword evidence="4" id="KW-0808">Transferase</keyword>
<evidence type="ECO:0000256" key="8">
    <source>
        <dbReference type="ARBA" id="ARBA00023012"/>
    </source>
</evidence>